<keyword evidence="6 7" id="KW-0472">Membrane</keyword>
<feature type="transmembrane region" description="Helical" evidence="7">
    <location>
        <begin position="171"/>
        <end position="192"/>
    </location>
</feature>
<dbReference type="RefSeq" id="WP_020932576.1">
    <property type="nucleotide sequence ID" value="NC_021917.1"/>
</dbReference>
<evidence type="ECO:0000256" key="6">
    <source>
        <dbReference type="ARBA" id="ARBA00023136"/>
    </source>
</evidence>
<feature type="domain" description="Acyltransferase 3" evidence="8">
    <location>
        <begin position="10"/>
        <end position="310"/>
    </location>
</feature>
<keyword evidence="3" id="KW-1003">Cell membrane</keyword>
<reference evidence="10" key="2">
    <citation type="journal article" date="2016" name="Environ. Microbiol. Rep.">
        <title>Analysis of defence systems and a conjugative IncP-1 plasmid in the marine polyaromatic hydrocarbons-degrading bacterium Cycloclasticus sp. 78-ME.</title>
        <authorList>
            <person name="Yakimov M.M."/>
            <person name="Crisafi F."/>
            <person name="Messina E."/>
            <person name="Smedile F."/>
            <person name="Lopatina A."/>
            <person name="Denaro R."/>
            <person name="Pieper D.H."/>
            <person name="Golyshin P.N."/>
            <person name="Giuliano L."/>
        </authorList>
    </citation>
    <scope>NUCLEOTIDE SEQUENCE [LARGE SCALE GENOMIC DNA]</scope>
    <source>
        <strain evidence="10">78-ME</strain>
    </source>
</reference>
<organism evidence="9 10">
    <name type="scientific">Cycloclasticus zancles 78-ME</name>
    <dbReference type="NCBI Taxonomy" id="1198232"/>
    <lineage>
        <taxon>Bacteria</taxon>
        <taxon>Pseudomonadati</taxon>
        <taxon>Pseudomonadota</taxon>
        <taxon>Gammaproteobacteria</taxon>
        <taxon>Thiotrichales</taxon>
        <taxon>Piscirickettsiaceae</taxon>
        <taxon>Cycloclasticus</taxon>
    </lineage>
</organism>
<dbReference type="HOGENOM" id="CLU_023915_6_0_6"/>
<keyword evidence="9" id="KW-0808">Transferase</keyword>
<evidence type="ECO:0000256" key="7">
    <source>
        <dbReference type="SAM" id="Phobius"/>
    </source>
</evidence>
<gene>
    <name evidence="9" type="ORF">CYCME_1410</name>
</gene>
<proteinExistence type="inferred from homology"/>
<reference evidence="9 10" key="1">
    <citation type="submission" date="2013-05" db="EMBL/GenBank/DDBJ databases">
        <title>Between feast and famine: a lifestyle of most important marine PAH-degrading bacterium Cycloclasticus sp. 7ME.</title>
        <authorList>
            <person name="Yakimov M.M."/>
            <person name="Messina E."/>
            <person name="Genovese M."/>
            <person name="Denaro R."/>
            <person name="Crisafi F."/>
            <person name="Russo D."/>
            <person name="Cappello S."/>
            <person name="Santisi S."/>
            <person name="Smedile F."/>
            <person name="Golyshina O.V."/>
            <person name="Tran H."/>
            <person name="Pieper D.H."/>
            <person name="Golyshin P.N."/>
            <person name="Giuliano L."/>
        </authorList>
    </citation>
    <scope>NUCLEOTIDE SEQUENCE [LARGE SCALE GENOMIC DNA]</scope>
    <source>
        <strain evidence="9 10">78-ME</strain>
    </source>
</reference>
<dbReference type="AlphaFoldDB" id="S5TXM8"/>
<feature type="transmembrane region" description="Helical" evidence="7">
    <location>
        <begin position="149"/>
        <end position="165"/>
    </location>
</feature>
<keyword evidence="5 7" id="KW-1133">Transmembrane helix</keyword>
<feature type="transmembrane region" description="Helical" evidence="7">
    <location>
        <begin position="292"/>
        <end position="310"/>
    </location>
</feature>
<feature type="transmembrane region" description="Helical" evidence="7">
    <location>
        <begin position="12"/>
        <end position="29"/>
    </location>
</feature>
<feature type="transmembrane region" description="Helical" evidence="7">
    <location>
        <begin position="259"/>
        <end position="280"/>
    </location>
</feature>
<evidence type="ECO:0000256" key="3">
    <source>
        <dbReference type="ARBA" id="ARBA00022475"/>
    </source>
</evidence>
<feature type="transmembrane region" description="Helical" evidence="7">
    <location>
        <begin position="230"/>
        <end position="247"/>
    </location>
</feature>
<evidence type="ECO:0000259" key="8">
    <source>
        <dbReference type="Pfam" id="PF01757"/>
    </source>
</evidence>
<evidence type="ECO:0000313" key="9">
    <source>
        <dbReference type="EMBL" id="AGS39738.1"/>
    </source>
</evidence>
<accession>S5TXM8</accession>
<dbReference type="eggNOG" id="COG4763">
    <property type="taxonomic scope" value="Bacteria"/>
</dbReference>
<name>S5TXM8_9GAMM</name>
<protein>
    <submittedName>
        <fullName evidence="9">Acyltransferase family protein</fullName>
    </submittedName>
</protein>
<dbReference type="PANTHER" id="PTHR40074:SF2">
    <property type="entry name" value="O-ACETYLTRANSFERASE WECH"/>
    <property type="match status" value="1"/>
</dbReference>
<sequence>MKTSSSTQYEWVNYAKGIGIILVVYGHVARGVFNAGITEDEKLFRLVDAVIYSFHMPLFFFISGLFFLNSLNKRGVKGLVSSKLGTIVYPYILWSLIQGGLAYSLQNITNYKTTISDVLSLLWLPQDQFWFLYALFVVFIFYALAYSLLRNVIALFVLSLLLYIFKADLSIGWSVANAAINFGIYFCAGMLFSHFKANEFKVSYGWLLASLLVFVISQFCFHNQFYTGDLAKLMMAFVGVGMVILLSKLLDQHFHLLGLLGRCSLEIYLVHVIFGSGFRIFMQYCFNIENSVFHLVLGTLIGVFISLLFAEAVKRMQFNFLFSMPKHSVHQNKT</sequence>
<dbReference type="InterPro" id="IPR002656">
    <property type="entry name" value="Acyl_transf_3_dom"/>
</dbReference>
<feature type="transmembrane region" description="Helical" evidence="7">
    <location>
        <begin position="204"/>
        <end position="224"/>
    </location>
</feature>
<evidence type="ECO:0000256" key="5">
    <source>
        <dbReference type="ARBA" id="ARBA00022989"/>
    </source>
</evidence>
<keyword evidence="4 7" id="KW-0812">Transmembrane</keyword>
<evidence type="ECO:0000256" key="4">
    <source>
        <dbReference type="ARBA" id="ARBA00022692"/>
    </source>
</evidence>
<comment type="similarity">
    <text evidence="2">Belongs to the acyltransferase 3 family.</text>
</comment>
<dbReference type="GO" id="GO:0009246">
    <property type="term" value="P:enterobacterial common antigen biosynthetic process"/>
    <property type="evidence" value="ECO:0007669"/>
    <property type="project" value="TreeGrafter"/>
</dbReference>
<comment type="subcellular location">
    <subcellularLocation>
        <location evidence="1">Cell membrane</location>
        <topology evidence="1">Multi-pass membrane protein</topology>
    </subcellularLocation>
</comment>
<dbReference type="PATRIC" id="fig|1198232.3.peg.1399"/>
<feature type="transmembrane region" description="Helical" evidence="7">
    <location>
        <begin position="88"/>
        <end position="108"/>
    </location>
</feature>
<feature type="transmembrane region" description="Helical" evidence="7">
    <location>
        <begin position="49"/>
        <end position="68"/>
    </location>
</feature>
<evidence type="ECO:0000313" key="10">
    <source>
        <dbReference type="Proteomes" id="UP000015380"/>
    </source>
</evidence>
<dbReference type="KEGG" id="cza:CYCME_1410"/>
<dbReference type="Pfam" id="PF01757">
    <property type="entry name" value="Acyl_transf_3"/>
    <property type="match status" value="1"/>
</dbReference>
<keyword evidence="10" id="KW-1185">Reference proteome</keyword>
<dbReference type="Proteomes" id="UP000015380">
    <property type="component" value="Chromosome"/>
</dbReference>
<dbReference type="GO" id="GO:0005886">
    <property type="term" value="C:plasma membrane"/>
    <property type="evidence" value="ECO:0007669"/>
    <property type="project" value="UniProtKB-SubCell"/>
</dbReference>
<keyword evidence="9" id="KW-0012">Acyltransferase</keyword>
<evidence type="ECO:0000256" key="1">
    <source>
        <dbReference type="ARBA" id="ARBA00004651"/>
    </source>
</evidence>
<dbReference type="EMBL" id="CP005996">
    <property type="protein sequence ID" value="AGS39738.1"/>
    <property type="molecule type" value="Genomic_DNA"/>
</dbReference>
<dbReference type="GO" id="GO:0016413">
    <property type="term" value="F:O-acetyltransferase activity"/>
    <property type="evidence" value="ECO:0007669"/>
    <property type="project" value="TreeGrafter"/>
</dbReference>
<dbReference type="PANTHER" id="PTHR40074">
    <property type="entry name" value="O-ACETYLTRANSFERASE WECH"/>
    <property type="match status" value="1"/>
</dbReference>
<evidence type="ECO:0000256" key="2">
    <source>
        <dbReference type="ARBA" id="ARBA00007400"/>
    </source>
</evidence>